<feature type="compositionally biased region" description="Polar residues" evidence="1">
    <location>
        <begin position="435"/>
        <end position="446"/>
    </location>
</feature>
<evidence type="ECO:0000256" key="3">
    <source>
        <dbReference type="SAM" id="SignalP"/>
    </source>
</evidence>
<dbReference type="Proteomes" id="UP000542720">
    <property type="component" value="Unassembled WGS sequence"/>
</dbReference>
<feature type="transmembrane region" description="Helical" evidence="2">
    <location>
        <begin position="296"/>
        <end position="313"/>
    </location>
</feature>
<protein>
    <submittedName>
        <fullName evidence="4">BatD family protein</fullName>
    </submittedName>
</protein>
<keyword evidence="2" id="KW-0812">Transmembrane</keyword>
<evidence type="ECO:0000313" key="5">
    <source>
        <dbReference type="Proteomes" id="UP000542720"/>
    </source>
</evidence>
<feature type="chain" id="PRO_5030524915" evidence="3">
    <location>
        <begin position="19"/>
        <end position="446"/>
    </location>
</feature>
<dbReference type="PANTHER" id="PTHR40940:SF1">
    <property type="entry name" value="PROTEIN BATD"/>
    <property type="match status" value="1"/>
</dbReference>
<reference evidence="4 5" key="1">
    <citation type="submission" date="2020-08" db="EMBL/GenBank/DDBJ databases">
        <authorList>
            <person name="Kim C.M."/>
        </authorList>
    </citation>
    <scope>NUCLEOTIDE SEQUENCE [LARGE SCALE GENOMIC DNA]</scope>
    <source>
        <strain evidence="4 5">UL070</strain>
    </source>
</reference>
<dbReference type="InterPro" id="IPR025738">
    <property type="entry name" value="BatD"/>
</dbReference>
<evidence type="ECO:0000256" key="1">
    <source>
        <dbReference type="SAM" id="MobiDB-lite"/>
    </source>
</evidence>
<dbReference type="RefSeq" id="WP_183090547.1">
    <property type="nucleotide sequence ID" value="NZ_JACJUD010000007.1"/>
</dbReference>
<sequence>MKPLLLALLGLLAFDARAEQPEVRIETSLVPDSTVMVGGTLRLQVDVLVDTWFTAAPQLPDLHIPGAVVTPPGGEAEKLNEKRDGKTFFGLRYSYLISPSQVQDYRIPALPIQATPGPGNTTVAVLSQPLSFSAQQPPGFAANETVLVADDVTFTQQIAYSATPLKVGDSITRTLKLEAAGAQSMLLPAPALEDIDGLKRYPRAPLVSNIDNGRGTVSGGQRSDSVVYIVEQAGHYRLPAIELKYWNSQTSQAQTVSAPAVDFTAAANSTYKAPFSIAADLQALGQQSRLHLSRHWLGLTCLLVLAVLLLYFARPLWARGYSAWGRWQARRQAAWLASAEYAWRQIPAQLAGQSPRLDALYLWARRSSGKTQLRSVFSHGPLAERLLAFLRMRYGTNVPSQDTLLDLRKALPQLHSQVSQGTQAATAPHALQPLNPRQPTTAKDCP</sequence>
<keyword evidence="2" id="KW-0472">Membrane</keyword>
<keyword evidence="2" id="KW-1133">Transmembrane helix</keyword>
<feature type="region of interest" description="Disordered" evidence="1">
    <location>
        <begin position="416"/>
        <end position="446"/>
    </location>
</feature>
<dbReference type="AlphaFoldDB" id="A0A7W4QBU0"/>
<keyword evidence="3" id="KW-0732">Signal</keyword>
<organism evidence="4 5">
    <name type="scientific">Aquipseudomonas ullengensis</name>
    <dbReference type="NCBI Taxonomy" id="2759166"/>
    <lineage>
        <taxon>Bacteria</taxon>
        <taxon>Pseudomonadati</taxon>
        <taxon>Pseudomonadota</taxon>
        <taxon>Gammaproteobacteria</taxon>
        <taxon>Pseudomonadales</taxon>
        <taxon>Pseudomonadaceae</taxon>
        <taxon>Aquipseudomonas</taxon>
    </lineage>
</organism>
<comment type="caution">
    <text evidence="4">The sequence shown here is derived from an EMBL/GenBank/DDBJ whole genome shotgun (WGS) entry which is preliminary data.</text>
</comment>
<feature type="signal peptide" evidence="3">
    <location>
        <begin position="1"/>
        <end position="18"/>
    </location>
</feature>
<evidence type="ECO:0000313" key="4">
    <source>
        <dbReference type="EMBL" id="MBB2497009.1"/>
    </source>
</evidence>
<keyword evidence="5" id="KW-1185">Reference proteome</keyword>
<dbReference type="EMBL" id="JACJUD010000007">
    <property type="protein sequence ID" value="MBB2497009.1"/>
    <property type="molecule type" value="Genomic_DNA"/>
</dbReference>
<proteinExistence type="predicted"/>
<accession>A0A7W4QBU0</accession>
<feature type="compositionally biased region" description="Polar residues" evidence="1">
    <location>
        <begin position="416"/>
        <end position="425"/>
    </location>
</feature>
<name>A0A7W4QBU0_9GAMM</name>
<gene>
    <name evidence="4" type="ORF">H3H51_18440</name>
</gene>
<dbReference type="PANTHER" id="PTHR40940">
    <property type="entry name" value="PROTEIN BATD-RELATED"/>
    <property type="match status" value="1"/>
</dbReference>
<evidence type="ECO:0000256" key="2">
    <source>
        <dbReference type="SAM" id="Phobius"/>
    </source>
</evidence>